<accession>A0ACB9ML07</accession>
<name>A0ACB9ML07_BAUVA</name>
<protein>
    <submittedName>
        <fullName evidence="1">Uncharacterized protein</fullName>
    </submittedName>
</protein>
<reference evidence="1 2" key="1">
    <citation type="journal article" date="2022" name="DNA Res.">
        <title>Chromosomal-level genome assembly of the orchid tree Bauhinia variegata (Leguminosae; Cercidoideae) supports the allotetraploid origin hypothesis of Bauhinia.</title>
        <authorList>
            <person name="Zhong Y."/>
            <person name="Chen Y."/>
            <person name="Zheng D."/>
            <person name="Pang J."/>
            <person name="Liu Y."/>
            <person name="Luo S."/>
            <person name="Meng S."/>
            <person name="Qian L."/>
            <person name="Wei D."/>
            <person name="Dai S."/>
            <person name="Zhou R."/>
        </authorList>
    </citation>
    <scope>NUCLEOTIDE SEQUENCE [LARGE SCALE GENOMIC DNA]</scope>
    <source>
        <strain evidence="1">BV-YZ2020</strain>
    </source>
</reference>
<evidence type="ECO:0000313" key="2">
    <source>
        <dbReference type="Proteomes" id="UP000828941"/>
    </source>
</evidence>
<sequence>MWSLRRAAFTLKKQGHFLKVSSLFGVQCDTLSNFSEDKASGCYPAQFFPKGDNYHTLIFGKFLLGNRRFSSQVSEEGHDENDKKDAILELRESHPAPVIEDNDVEEEVWEEWVLEPRFLDDSSDSEEGQSIREPLKKKDSLELFRSILDSSSHSISSIINNFIRDGKDLSHGDVSRIIYNLLNRRMYGKALKLSDWMETTKHFELNDHDYAFRLDLIAKVRQVDEAEKYMEKIPDSSRGELLYRTLLTNYVYIVNRKKAEGVFNKMRDLGLPITIHACNQMIILYRRFDRKKIADILLLMEENNLKPSRLTYRILIATKGELNDTMGMEHLVEDMKSGGLHPDIYVLKSLASHYISRGMKDKAIAILKEIEGGNLRESIVARCALLSLYASLDMVDEVSRIWNCYKLDPTKKLCLEAIAAWGKLGRVEEAEEVFETITQKWTKLTSRYYSELLSVYVQNNQMSKGKELIKRLKNSGFWTGPLLWDGLVRLYVQAGDMEKADSILSRASQNQKVRPLFSTYLFVMEQYAERGDIYNTEKWFLRMRWCGYSGRLRPFEILIRAYLNAETPAYGLRERMKAENVFPNKAFHEQLAKVDALIRKVSITKLKREPLFVSDVL</sequence>
<dbReference type="EMBL" id="CM039434">
    <property type="protein sequence ID" value="KAI4323585.1"/>
    <property type="molecule type" value="Genomic_DNA"/>
</dbReference>
<organism evidence="1 2">
    <name type="scientific">Bauhinia variegata</name>
    <name type="common">Purple orchid tree</name>
    <name type="synonym">Phanera variegata</name>
    <dbReference type="NCBI Taxonomy" id="167791"/>
    <lineage>
        <taxon>Eukaryota</taxon>
        <taxon>Viridiplantae</taxon>
        <taxon>Streptophyta</taxon>
        <taxon>Embryophyta</taxon>
        <taxon>Tracheophyta</taxon>
        <taxon>Spermatophyta</taxon>
        <taxon>Magnoliopsida</taxon>
        <taxon>eudicotyledons</taxon>
        <taxon>Gunneridae</taxon>
        <taxon>Pentapetalae</taxon>
        <taxon>rosids</taxon>
        <taxon>fabids</taxon>
        <taxon>Fabales</taxon>
        <taxon>Fabaceae</taxon>
        <taxon>Cercidoideae</taxon>
        <taxon>Cercideae</taxon>
        <taxon>Bauhiniinae</taxon>
        <taxon>Bauhinia</taxon>
    </lineage>
</organism>
<gene>
    <name evidence="1" type="ORF">L6164_023179</name>
</gene>
<proteinExistence type="predicted"/>
<keyword evidence="2" id="KW-1185">Reference proteome</keyword>
<dbReference type="Proteomes" id="UP000828941">
    <property type="component" value="Chromosome 9"/>
</dbReference>
<evidence type="ECO:0000313" key="1">
    <source>
        <dbReference type="EMBL" id="KAI4323585.1"/>
    </source>
</evidence>
<comment type="caution">
    <text evidence="1">The sequence shown here is derived from an EMBL/GenBank/DDBJ whole genome shotgun (WGS) entry which is preliminary data.</text>
</comment>